<keyword evidence="3" id="KW-0063">Aspartyl esterase</keyword>
<dbReference type="InterPro" id="IPR000070">
    <property type="entry name" value="Pectinesterase_cat"/>
</dbReference>
<keyword evidence="2" id="KW-0378">Hydrolase</keyword>
<keyword evidence="4" id="KW-0472">Membrane</keyword>
<dbReference type="Proteomes" id="UP000652761">
    <property type="component" value="Unassembled WGS sequence"/>
</dbReference>
<evidence type="ECO:0000256" key="3">
    <source>
        <dbReference type="ARBA" id="ARBA00023085"/>
    </source>
</evidence>
<dbReference type="GO" id="GO:0045490">
    <property type="term" value="P:pectin catabolic process"/>
    <property type="evidence" value="ECO:0007669"/>
    <property type="project" value="UniProtKB-UniPathway"/>
</dbReference>
<comment type="caution">
    <text evidence="6">The sequence shown here is derived from an EMBL/GenBank/DDBJ whole genome shotgun (WGS) entry which is preliminary data.</text>
</comment>
<protein>
    <recommendedName>
        <fullName evidence="5">Pectinesterase catalytic domain-containing protein</fullName>
    </recommendedName>
</protein>
<dbReference type="Pfam" id="PF01095">
    <property type="entry name" value="Pectinesterase"/>
    <property type="match status" value="1"/>
</dbReference>
<comment type="pathway">
    <text evidence="1">Glycan metabolism; pectin degradation; 2-dehydro-3-deoxy-D-gluconate from pectin: step 1/5.</text>
</comment>
<evidence type="ECO:0000256" key="2">
    <source>
        <dbReference type="ARBA" id="ARBA00022801"/>
    </source>
</evidence>
<evidence type="ECO:0000313" key="6">
    <source>
        <dbReference type="EMBL" id="MQM22347.1"/>
    </source>
</evidence>
<keyword evidence="4" id="KW-0812">Transmembrane</keyword>
<dbReference type="InterPro" id="IPR012334">
    <property type="entry name" value="Pectin_lyas_fold"/>
</dbReference>
<dbReference type="OrthoDB" id="2019149at2759"/>
<gene>
    <name evidence="6" type="ORF">Taro_055398</name>
</gene>
<evidence type="ECO:0000313" key="7">
    <source>
        <dbReference type="Proteomes" id="UP000652761"/>
    </source>
</evidence>
<dbReference type="GO" id="GO:0030599">
    <property type="term" value="F:pectinesterase activity"/>
    <property type="evidence" value="ECO:0007669"/>
    <property type="project" value="InterPro"/>
</dbReference>
<dbReference type="SUPFAM" id="SSF51126">
    <property type="entry name" value="Pectin lyase-like"/>
    <property type="match status" value="1"/>
</dbReference>
<dbReference type="Gene3D" id="2.160.20.10">
    <property type="entry name" value="Single-stranded right-handed beta-helix, Pectin lyase-like"/>
    <property type="match status" value="1"/>
</dbReference>
<organism evidence="6 7">
    <name type="scientific">Colocasia esculenta</name>
    <name type="common">Wild taro</name>
    <name type="synonym">Arum esculentum</name>
    <dbReference type="NCBI Taxonomy" id="4460"/>
    <lineage>
        <taxon>Eukaryota</taxon>
        <taxon>Viridiplantae</taxon>
        <taxon>Streptophyta</taxon>
        <taxon>Embryophyta</taxon>
        <taxon>Tracheophyta</taxon>
        <taxon>Spermatophyta</taxon>
        <taxon>Magnoliopsida</taxon>
        <taxon>Liliopsida</taxon>
        <taxon>Araceae</taxon>
        <taxon>Aroideae</taxon>
        <taxon>Colocasieae</taxon>
        <taxon>Colocasia</taxon>
    </lineage>
</organism>
<feature type="domain" description="Pectinesterase catalytic" evidence="5">
    <location>
        <begin position="80"/>
        <end position="179"/>
    </location>
</feature>
<name>A0A843XU44_COLES</name>
<dbReference type="AlphaFoldDB" id="A0A843XU44"/>
<reference evidence="6" key="1">
    <citation type="submission" date="2017-07" db="EMBL/GenBank/DDBJ databases">
        <title>Taro Niue Genome Assembly and Annotation.</title>
        <authorList>
            <person name="Atibalentja N."/>
            <person name="Keating K."/>
            <person name="Fields C.J."/>
        </authorList>
    </citation>
    <scope>NUCLEOTIDE SEQUENCE</scope>
    <source>
        <strain evidence="6">Niue_2</strain>
        <tissue evidence="6">Leaf</tissue>
    </source>
</reference>
<evidence type="ECO:0000256" key="4">
    <source>
        <dbReference type="SAM" id="Phobius"/>
    </source>
</evidence>
<feature type="transmembrane region" description="Helical" evidence="4">
    <location>
        <begin position="38"/>
        <end position="57"/>
    </location>
</feature>
<sequence>MTDNGFWDSEARSPCPSASPIAPSRVIVAVRAVFDHGVFVVFIFVIFLVGAGVAGRVRPVRRLPLRSTESATSPTPSTSNVAAVFQNCNIYLRKPRKGEPNMITAQGRSDPNQNTGIVIQFSNISSSAELLPVCRTVRSYLSRPWMKYSRTVYMQNNIGSLIDPAGWLPWNEDFATTAVVVQVPRGRHPHGDGVRHNAALQFRFLHRRNVMLSVDTDKTNVVWLPSMGVPFASGL</sequence>
<accession>A0A843XU44</accession>
<dbReference type="GO" id="GO:0042545">
    <property type="term" value="P:cell wall modification"/>
    <property type="evidence" value="ECO:0007669"/>
    <property type="project" value="InterPro"/>
</dbReference>
<evidence type="ECO:0000259" key="5">
    <source>
        <dbReference type="Pfam" id="PF01095"/>
    </source>
</evidence>
<keyword evidence="7" id="KW-1185">Reference proteome</keyword>
<proteinExistence type="predicted"/>
<dbReference type="InterPro" id="IPR011050">
    <property type="entry name" value="Pectin_lyase_fold/virulence"/>
</dbReference>
<dbReference type="UniPathway" id="UPA00545">
    <property type="reaction ID" value="UER00823"/>
</dbReference>
<evidence type="ECO:0000256" key="1">
    <source>
        <dbReference type="ARBA" id="ARBA00005184"/>
    </source>
</evidence>
<dbReference type="PANTHER" id="PTHR31707">
    <property type="entry name" value="PECTINESTERASE"/>
    <property type="match status" value="1"/>
</dbReference>
<keyword evidence="4" id="KW-1133">Transmembrane helix</keyword>
<dbReference type="EMBL" id="NMUH01012715">
    <property type="protein sequence ID" value="MQM22347.1"/>
    <property type="molecule type" value="Genomic_DNA"/>
</dbReference>